<protein>
    <recommendedName>
        <fullName evidence="2">WRKY19-like zinc finger domain-containing protein</fullName>
    </recommendedName>
</protein>
<feature type="compositionally biased region" description="Basic and acidic residues" evidence="1">
    <location>
        <begin position="21"/>
        <end position="33"/>
    </location>
</feature>
<evidence type="ECO:0000313" key="4">
    <source>
        <dbReference type="Proteomes" id="UP001224775"/>
    </source>
</evidence>
<feature type="region of interest" description="Disordered" evidence="1">
    <location>
        <begin position="21"/>
        <end position="51"/>
    </location>
</feature>
<feature type="region of interest" description="Disordered" evidence="1">
    <location>
        <begin position="121"/>
        <end position="166"/>
    </location>
</feature>
<comment type="caution">
    <text evidence="3">The sequence shown here is derived from an EMBL/GenBank/DDBJ whole genome shotgun (WGS) entry which is preliminary data.</text>
</comment>
<accession>A0AAD9D456</accession>
<evidence type="ECO:0000256" key="1">
    <source>
        <dbReference type="SAM" id="MobiDB-lite"/>
    </source>
</evidence>
<dbReference type="Proteomes" id="UP001224775">
    <property type="component" value="Unassembled WGS sequence"/>
</dbReference>
<feature type="compositionally biased region" description="Acidic residues" evidence="1">
    <location>
        <begin position="239"/>
        <end position="248"/>
    </location>
</feature>
<feature type="compositionally biased region" description="Basic residues" evidence="1">
    <location>
        <begin position="121"/>
        <end position="137"/>
    </location>
</feature>
<proteinExistence type="predicted"/>
<reference evidence="3" key="1">
    <citation type="submission" date="2023-06" db="EMBL/GenBank/DDBJ databases">
        <title>Survivors Of The Sea: Transcriptome response of Skeletonema marinoi to long-term dormancy.</title>
        <authorList>
            <person name="Pinder M.I.M."/>
            <person name="Kourtchenko O."/>
            <person name="Robertson E.K."/>
            <person name="Larsson T."/>
            <person name="Maumus F."/>
            <person name="Osuna-Cruz C.M."/>
            <person name="Vancaester E."/>
            <person name="Stenow R."/>
            <person name="Vandepoele K."/>
            <person name="Ploug H."/>
            <person name="Bruchert V."/>
            <person name="Godhe A."/>
            <person name="Topel M."/>
        </authorList>
    </citation>
    <scope>NUCLEOTIDE SEQUENCE</scope>
    <source>
        <strain evidence="3">R05AC</strain>
    </source>
</reference>
<dbReference type="PANTHER" id="PTHR31827">
    <property type="entry name" value="EMB|CAB89363.1"/>
    <property type="match status" value="1"/>
</dbReference>
<gene>
    <name evidence="3" type="ORF">QTG54_016899</name>
</gene>
<name>A0AAD9D456_9STRA</name>
<organism evidence="3 4">
    <name type="scientific">Skeletonema marinoi</name>
    <dbReference type="NCBI Taxonomy" id="267567"/>
    <lineage>
        <taxon>Eukaryota</taxon>
        <taxon>Sar</taxon>
        <taxon>Stramenopiles</taxon>
        <taxon>Ochrophyta</taxon>
        <taxon>Bacillariophyta</taxon>
        <taxon>Coscinodiscophyceae</taxon>
        <taxon>Thalassiosirophycidae</taxon>
        <taxon>Thalassiosirales</taxon>
        <taxon>Skeletonemataceae</taxon>
        <taxon>Skeletonema</taxon>
        <taxon>Skeletonema marinoi-dohrnii complex</taxon>
    </lineage>
</organism>
<feature type="domain" description="WRKY19-like zinc finger" evidence="2">
    <location>
        <begin position="544"/>
        <end position="563"/>
    </location>
</feature>
<dbReference type="InterPro" id="IPR056866">
    <property type="entry name" value="Znf_WRKY19"/>
</dbReference>
<dbReference type="Pfam" id="PF24906">
    <property type="entry name" value="Zf_WRKY19"/>
    <property type="match status" value="1"/>
</dbReference>
<dbReference type="EMBL" id="JATAAI010000067">
    <property type="protein sequence ID" value="KAK1732418.1"/>
    <property type="molecule type" value="Genomic_DNA"/>
</dbReference>
<sequence>MSSEHEPEVVASAAYQHANADNKYDFKTNKSDDWVDGEEGGDEPLKPQTTIDDRATTQTTIPITTSPYAATTSIYKKRCLKGETAEEFHTFINAAFLAMKKGDFEEVDRLAKIRIQKRRRQHSRAHYYAKKKDRAKAKASTVGRGPTDTASAETATATPVRSIDTSATIQDTPESELLNNNFNEQQPHHPQQKLLPLLPDVVTSAVYHVDTDDEDFKTSSQSAVMDYEADTDCEDFAASPVEDEDINECEPNNREQRRCAPSEKRKQPPLEEEHRPRRRSTRKRRNREKCSAGGCRHAAISINIAQKEEHARSTGQNANNVAKKDVKMYWLKERGRVKGMGQGSNNAAEKGGVCKRHGAEGKRCSNREVCEEAENTNTGRSVSTKKRKQSSLEDDDRPPERAAKKRLNRKKCSADGCKNQAKKGGVCIRHGAKRKLCSKEGCTNHAINGGVCILCFVAVKDAKIKLRKEECASSMGQSVNYAVKKDAKIKLKNEDAEGCTNHIVKGGVYIKHGAKVKRCSHDDCTNGVVRGGVCFKHGAKRNLCSSEGCTNRAQRGGVCIKHGAKQRRSVHQAWDKAMSSEGCTNLARKEGATYEGFEEVIISSPFSENWF</sequence>
<feature type="region of interest" description="Disordered" evidence="1">
    <location>
        <begin position="239"/>
        <end position="292"/>
    </location>
</feature>
<feature type="compositionally biased region" description="Low complexity" evidence="1">
    <location>
        <begin position="147"/>
        <end position="158"/>
    </location>
</feature>
<feature type="compositionally biased region" description="Basic residues" evidence="1">
    <location>
        <begin position="276"/>
        <end position="287"/>
    </location>
</feature>
<dbReference type="AlphaFoldDB" id="A0AAD9D456"/>
<feature type="compositionally biased region" description="Basic and acidic residues" evidence="1">
    <location>
        <begin position="251"/>
        <end position="275"/>
    </location>
</feature>
<evidence type="ECO:0000313" key="3">
    <source>
        <dbReference type="EMBL" id="KAK1732418.1"/>
    </source>
</evidence>
<dbReference type="PANTHER" id="PTHR31827:SF1">
    <property type="entry name" value="EMB|CAB89363.1"/>
    <property type="match status" value="1"/>
</dbReference>
<feature type="region of interest" description="Disordered" evidence="1">
    <location>
        <begin position="375"/>
        <end position="407"/>
    </location>
</feature>
<evidence type="ECO:0000259" key="2">
    <source>
        <dbReference type="Pfam" id="PF24906"/>
    </source>
</evidence>
<keyword evidence="4" id="KW-1185">Reference proteome</keyword>
<feature type="region of interest" description="Disordered" evidence="1">
    <location>
        <begin position="338"/>
        <end position="358"/>
    </location>
</feature>